<dbReference type="InterPro" id="IPR005225">
    <property type="entry name" value="Small_GTP-bd"/>
</dbReference>
<comment type="catalytic activity">
    <reaction evidence="7">
        <text>GTP + H2O = GDP + phosphate + H(+)</text>
        <dbReference type="Rhea" id="RHEA:19669"/>
        <dbReference type="ChEBI" id="CHEBI:15377"/>
        <dbReference type="ChEBI" id="CHEBI:15378"/>
        <dbReference type="ChEBI" id="CHEBI:37565"/>
        <dbReference type="ChEBI" id="CHEBI:43474"/>
        <dbReference type="ChEBI" id="CHEBI:58189"/>
    </reaction>
</comment>
<dbReference type="Gene3D" id="3.30.70.870">
    <property type="entry name" value="Elongation Factor G (Translational Gtpase), domain 3"/>
    <property type="match status" value="1"/>
</dbReference>
<dbReference type="VEuPathDB" id="FungiDB:sscle_07g057140"/>
<evidence type="ECO:0000256" key="7">
    <source>
        <dbReference type="ARBA" id="ARBA00048548"/>
    </source>
</evidence>
<dbReference type="FunFam" id="3.90.1430.10:FF:000002">
    <property type="entry name" value="Elongation factor like GTPase 1"/>
    <property type="match status" value="1"/>
</dbReference>
<evidence type="ECO:0000256" key="4">
    <source>
        <dbReference type="ARBA" id="ARBA00022741"/>
    </source>
</evidence>
<evidence type="ECO:0000256" key="2">
    <source>
        <dbReference type="ARBA" id="ARBA00022490"/>
    </source>
</evidence>
<dbReference type="InterPro" id="IPR041095">
    <property type="entry name" value="EFG_II"/>
</dbReference>
<dbReference type="OrthoDB" id="364892at2759"/>
<dbReference type="Gene3D" id="3.90.1430.10">
    <property type="entry name" value="Yeast translation eEF2 (G' domain)"/>
    <property type="match status" value="1"/>
</dbReference>
<keyword evidence="3" id="KW-0690">Ribosome biogenesis</keyword>
<dbReference type="SUPFAM" id="SSF54980">
    <property type="entry name" value="EF-G C-terminal domain-like"/>
    <property type="match status" value="2"/>
</dbReference>
<dbReference type="Proteomes" id="UP000177798">
    <property type="component" value="Chromosome 7"/>
</dbReference>
<comment type="subcellular location">
    <subcellularLocation>
        <location evidence="1">Cytoplasm</location>
    </subcellularLocation>
</comment>
<dbReference type="FunFam" id="3.30.70.870:FF:000002">
    <property type="entry name" value="Translation elongation factor 2"/>
    <property type="match status" value="1"/>
</dbReference>
<dbReference type="InterPro" id="IPR000640">
    <property type="entry name" value="EFG_V-like"/>
</dbReference>
<dbReference type="FunFam" id="3.30.230.10:FF:000081">
    <property type="entry name" value="Ribosome biogenesis protein Ria1, putative"/>
    <property type="match status" value="1"/>
</dbReference>
<keyword evidence="5" id="KW-0378">Hydrolase</keyword>
<evidence type="ECO:0000313" key="12">
    <source>
        <dbReference type="Proteomes" id="UP000177798"/>
    </source>
</evidence>
<dbReference type="PROSITE" id="PS51722">
    <property type="entry name" value="G_TR_2"/>
    <property type="match status" value="1"/>
</dbReference>
<evidence type="ECO:0000256" key="8">
    <source>
        <dbReference type="ARBA" id="ARBA00068031"/>
    </source>
</evidence>
<dbReference type="InterPro" id="IPR009000">
    <property type="entry name" value="Transl_B-barrel_sf"/>
</dbReference>
<dbReference type="Pfam" id="PF14492">
    <property type="entry name" value="EFG_III"/>
    <property type="match status" value="1"/>
</dbReference>
<evidence type="ECO:0000256" key="9">
    <source>
        <dbReference type="ARBA" id="ARBA00081809"/>
    </source>
</evidence>
<accession>A0A1D9Q7M8</accession>
<dbReference type="GO" id="GO:0003924">
    <property type="term" value="F:GTPase activity"/>
    <property type="evidence" value="ECO:0007669"/>
    <property type="project" value="InterPro"/>
</dbReference>
<keyword evidence="4" id="KW-0547">Nucleotide-binding</keyword>
<dbReference type="InterPro" id="IPR020568">
    <property type="entry name" value="Ribosomal_Su5_D2-typ_SF"/>
</dbReference>
<dbReference type="SMART" id="SM00838">
    <property type="entry name" value="EFG_C"/>
    <property type="match status" value="1"/>
</dbReference>
<dbReference type="PANTHER" id="PTHR42908">
    <property type="entry name" value="TRANSLATION ELONGATION FACTOR-RELATED"/>
    <property type="match status" value="1"/>
</dbReference>
<dbReference type="CDD" id="cd04096">
    <property type="entry name" value="eEF2_snRNP_like_C"/>
    <property type="match status" value="1"/>
</dbReference>
<dbReference type="FunFam" id="3.40.50.300:FF:000746">
    <property type="entry name" value="Ribosome assembly protein 1"/>
    <property type="match status" value="1"/>
</dbReference>
<evidence type="ECO:0000313" key="11">
    <source>
        <dbReference type="EMBL" id="APA10944.1"/>
    </source>
</evidence>
<dbReference type="GO" id="GO:0005737">
    <property type="term" value="C:cytoplasm"/>
    <property type="evidence" value="ECO:0007669"/>
    <property type="project" value="UniProtKB-SubCell"/>
</dbReference>
<dbReference type="GO" id="GO:0005525">
    <property type="term" value="F:GTP binding"/>
    <property type="evidence" value="ECO:0007669"/>
    <property type="project" value="UniProtKB-KW"/>
</dbReference>
<dbReference type="EMBL" id="CP017820">
    <property type="protein sequence ID" value="APA10944.1"/>
    <property type="molecule type" value="Genomic_DNA"/>
</dbReference>
<dbReference type="InterPro" id="IPR000795">
    <property type="entry name" value="T_Tr_GTP-bd_dom"/>
</dbReference>
<proteinExistence type="predicted"/>
<evidence type="ECO:0000259" key="10">
    <source>
        <dbReference type="PROSITE" id="PS51722"/>
    </source>
</evidence>
<dbReference type="InterPro" id="IPR056752">
    <property type="entry name" value="EFL1"/>
</dbReference>
<dbReference type="CDD" id="cd01681">
    <property type="entry name" value="aeEF2_snRNP_like_IV"/>
    <property type="match status" value="1"/>
</dbReference>
<dbReference type="Pfam" id="PF25118">
    <property type="entry name" value="EFL1"/>
    <property type="match status" value="1"/>
</dbReference>
<dbReference type="Pfam" id="PF00009">
    <property type="entry name" value="GTP_EFTU"/>
    <property type="match status" value="1"/>
</dbReference>
<dbReference type="NCBIfam" id="TIGR00231">
    <property type="entry name" value="small_GTP"/>
    <property type="match status" value="1"/>
</dbReference>
<dbReference type="PANTHER" id="PTHR42908:SF3">
    <property type="entry name" value="ELONGATION FACTOR-LIKE GTPASE 1"/>
    <property type="match status" value="1"/>
</dbReference>
<keyword evidence="6" id="KW-0342">GTP-binding</keyword>
<dbReference type="CDD" id="cd01885">
    <property type="entry name" value="EF2"/>
    <property type="match status" value="1"/>
</dbReference>
<evidence type="ECO:0000256" key="1">
    <source>
        <dbReference type="ARBA" id="ARBA00004496"/>
    </source>
</evidence>
<sequence>MPIVNPEKLVALQQNAQDIRNICILAHVDHGKTSLSDALIATNGIISPKLAGKIRYLDSRPDEQTRGITMESSAISLYFSMLRRNAPDATPEQKEYLINLIDSPGHIDFSSEVSTASRLCDGAVVLVDAVEGVCSQTVTVLRQTWVEHMKPLLVINKMDRLITELKMTPAEAYTHLSKLLEQVNAVLGSFFQGERMEEDLNWRERVDERIAAAAAKEQERSGNDGSTSIDTEAMNEFQEKDDEDIYFAPEKNNVIFSSAIDGWAFTVRQFASLYEKKLGIKRTAMEKVLWGDFYLDPKTKKVLGPKHLKGRNLKPLFVQLVLEQVWAVYAATTGGDKGKGDPVMTEKITKSLNITLPPHVTRSRDPRAILTTLFSSWLPLSTALLVSVIESLPAPPAAQEGRLPALIDASPGASHVDPKVREAMIKFKTSKEEPVVAYVSKMVSIPESELPENKRRGGALSPEEALEMGRRKRAEIARQQALEGASESVDGVSDALGSVSLEEPVEEEKKPDPEHLIGFARIYSGTLSVGDSIYVLPPKFSPAHPHNSPEPQKVTVTALYLLMGRGLEPLTSVPAGVVFGIGGLEGHILKSGTLCSQLEGSVNLAGVNMGSQPIVRVALEPAWPGDLDKMIRGLKLLVQSDPCAEYEQFASGEHVLLTAGELHLERCLTDLRERFAGCDIQAGEPIVPYRETIVRAEDMKPPANKELGRGTVVLSTTSKQIMIRLRVRPLPVEVTEFLVKNAGAIKRLYSDRQAEEKSKKTGDDTTQETIEQEEVEELLGGEKVLSLAEFKQELQKTFEGVKGQKDIWASAVDQITAFGPRRTGPNLLLDSTADGILGKFLREDTTTDSQDSTAQNQALQARSFSDKISYAFQLATAQGPLCNEPIQGIAVFLEDVTIAPSTDDESSTRDNFGRLTGEVIKTVQQAIKQGFLDWSPRLMLAMYSCEIQASTEVLGRVYDVLTRRRGHILSESLKEGTPFFTIVSLLPVALSFGFSDEIRKRTSGAASPQLIFQGYEVLDEDPFWTPFTEDDLEDLGELADRENVAKKYMDGVRKRKGLRVEGEKLVRDAEKQKTLKR</sequence>
<organism evidence="11 12">
    <name type="scientific">Sclerotinia sclerotiorum (strain ATCC 18683 / 1980 / Ss-1)</name>
    <name type="common">White mold</name>
    <name type="synonym">Whetzelinia sclerotiorum</name>
    <dbReference type="NCBI Taxonomy" id="665079"/>
    <lineage>
        <taxon>Eukaryota</taxon>
        <taxon>Fungi</taxon>
        <taxon>Dikarya</taxon>
        <taxon>Ascomycota</taxon>
        <taxon>Pezizomycotina</taxon>
        <taxon>Leotiomycetes</taxon>
        <taxon>Helotiales</taxon>
        <taxon>Sclerotiniaceae</taxon>
        <taxon>Sclerotinia</taxon>
    </lineage>
</organism>
<dbReference type="GO" id="GO:0042256">
    <property type="term" value="P:cytosolic ribosome assembly"/>
    <property type="evidence" value="ECO:0007669"/>
    <property type="project" value="UniProtKB-ARBA"/>
</dbReference>
<dbReference type="SUPFAM" id="SSF54211">
    <property type="entry name" value="Ribosomal protein S5 domain 2-like"/>
    <property type="match status" value="1"/>
</dbReference>
<keyword evidence="2" id="KW-0963">Cytoplasm</keyword>
<gene>
    <name evidence="11" type="ORF">sscle_07g057140</name>
</gene>
<evidence type="ECO:0000256" key="5">
    <source>
        <dbReference type="ARBA" id="ARBA00022801"/>
    </source>
</evidence>
<dbReference type="SUPFAM" id="SSF50447">
    <property type="entry name" value="Translation proteins"/>
    <property type="match status" value="1"/>
</dbReference>
<dbReference type="Pfam" id="PF00679">
    <property type="entry name" value="EFG_C"/>
    <property type="match status" value="1"/>
</dbReference>
<dbReference type="FunFam" id="3.30.70.240:FF:000006">
    <property type="entry name" value="Elongation factor like GTPase 1"/>
    <property type="match status" value="1"/>
</dbReference>
<protein>
    <recommendedName>
        <fullName evidence="8">Ribosome assembly protein 1</fullName>
    </recommendedName>
    <alternativeName>
        <fullName evidence="9">Elongation factor-like 1</fullName>
    </alternativeName>
</protein>
<evidence type="ECO:0000256" key="6">
    <source>
        <dbReference type="ARBA" id="ARBA00023134"/>
    </source>
</evidence>
<dbReference type="InterPro" id="IPR035647">
    <property type="entry name" value="EFG_III/V"/>
</dbReference>
<dbReference type="Gene3D" id="3.40.50.300">
    <property type="entry name" value="P-loop containing nucleotide triphosphate hydrolases"/>
    <property type="match status" value="1"/>
</dbReference>
<dbReference type="CDD" id="cd16268">
    <property type="entry name" value="EF2_II"/>
    <property type="match status" value="1"/>
</dbReference>
<dbReference type="AlphaFoldDB" id="A0A1D9Q7M8"/>
<dbReference type="InterPro" id="IPR014721">
    <property type="entry name" value="Ribsml_uS5_D2-typ_fold_subgr"/>
</dbReference>
<feature type="domain" description="Tr-type G" evidence="10">
    <location>
        <begin position="17"/>
        <end position="298"/>
    </location>
</feature>
<dbReference type="Gene3D" id="3.30.70.240">
    <property type="match status" value="1"/>
</dbReference>
<dbReference type="PRINTS" id="PR00315">
    <property type="entry name" value="ELONGATNFCT"/>
</dbReference>
<name>A0A1D9Q7M8_SCLS1</name>
<dbReference type="SUPFAM" id="SSF52540">
    <property type="entry name" value="P-loop containing nucleoside triphosphate hydrolases"/>
    <property type="match status" value="1"/>
</dbReference>
<dbReference type="Gene3D" id="3.30.230.10">
    <property type="match status" value="1"/>
</dbReference>
<reference evidence="12" key="1">
    <citation type="journal article" date="2017" name="Genome Biol. Evol.">
        <title>The complete genome sequence of the phytopathogenic fungus Sclerotinia sclerotiorum reveals insights into the genome architecture of broad host range pathogens.</title>
        <authorList>
            <person name="Derbyshire M."/>
            <person name="Denton-Giles M."/>
            <person name="Hegedus D."/>
            <person name="Seifbarghy S."/>
            <person name="Rollins J."/>
            <person name="van Kan J."/>
            <person name="Seidl M.F."/>
            <person name="Faino L."/>
            <person name="Mbengue M."/>
            <person name="Navaud O."/>
            <person name="Raffaele S."/>
            <person name="Hammond-Kosack K."/>
            <person name="Heard S."/>
            <person name="Oliver R."/>
        </authorList>
    </citation>
    <scope>NUCLEOTIDE SEQUENCE [LARGE SCALE GENOMIC DNA]</scope>
    <source>
        <strain evidence="12">ATCC 18683 / 1980 / Ss-1</strain>
    </source>
</reference>
<dbReference type="Gene3D" id="2.40.30.10">
    <property type="entry name" value="Translation factors"/>
    <property type="match status" value="1"/>
</dbReference>
<dbReference type="InterPro" id="IPR027417">
    <property type="entry name" value="P-loop_NTPase"/>
</dbReference>
<evidence type="ECO:0000256" key="3">
    <source>
        <dbReference type="ARBA" id="ARBA00022517"/>
    </source>
</evidence>
<dbReference type="CDD" id="cd16261">
    <property type="entry name" value="EF2_snRNP_III"/>
    <property type="match status" value="1"/>
</dbReference>